<sequence length="216" mass="24353">MSVFEKLSAIDVSGKTEKKSNLTYLSWAWAWGELKKSYPDASYTIYENEIDDLLVHGEQAFPIKRTVNYFTDGRTAWVKVGVTVDNQEHIEMLPVMDHRNKSIALNAIDSFAVNKTVQRALTKAIARHGLGLYIYAGEDLPEAVQEDNKNNQILSAFKNAADKYQQINGANLTQTFADLSELTKGTVTNFETFQSVNDNQKAYIINYLNTTKKENA</sequence>
<proteinExistence type="predicted"/>
<evidence type="ECO:0000313" key="2">
    <source>
        <dbReference type="EMBL" id="DAD70509.1"/>
    </source>
</evidence>
<name>A0A8S5LK84_9CAUD</name>
<reference evidence="2" key="1">
    <citation type="journal article" date="2021" name="Proc. Natl. Acad. Sci. U.S.A.">
        <title>A Catalog of Tens of Thousands of Viruses from Human Metagenomes Reveals Hidden Associations with Chronic Diseases.</title>
        <authorList>
            <person name="Tisza M.J."/>
            <person name="Buck C.B."/>
        </authorList>
    </citation>
    <scope>NUCLEOTIDE SEQUENCE</scope>
    <source>
        <strain evidence="2">CtcPV5</strain>
    </source>
</reference>
<dbReference type="Pfam" id="PF06378">
    <property type="entry name" value="SSAP_Sak"/>
    <property type="match status" value="1"/>
</dbReference>
<dbReference type="InterPro" id="IPR009425">
    <property type="entry name" value="DSRM_SSAP"/>
</dbReference>
<feature type="domain" description="SSAP RNA binding" evidence="1">
    <location>
        <begin position="3"/>
        <end position="152"/>
    </location>
</feature>
<dbReference type="EMBL" id="BK015867">
    <property type="protein sequence ID" value="DAD70509.1"/>
    <property type="molecule type" value="Genomic_DNA"/>
</dbReference>
<accession>A0A8S5LK84</accession>
<evidence type="ECO:0000259" key="1">
    <source>
        <dbReference type="Pfam" id="PF06378"/>
    </source>
</evidence>
<protein>
    <recommendedName>
        <fullName evidence="1">SSAP RNA binding domain-containing protein</fullName>
    </recommendedName>
</protein>
<organism evidence="2">
    <name type="scientific">Siphoviridae sp. ctcPV5</name>
    <dbReference type="NCBI Taxonomy" id="2827582"/>
    <lineage>
        <taxon>Viruses</taxon>
        <taxon>Duplodnaviria</taxon>
        <taxon>Heunggongvirae</taxon>
        <taxon>Uroviricota</taxon>
        <taxon>Caudoviricetes</taxon>
    </lineage>
</organism>